<keyword evidence="8" id="KW-0206">Cytoskeleton</keyword>
<keyword evidence="2" id="KW-0963">Cytoplasm</keyword>
<evidence type="ECO:0000256" key="6">
    <source>
        <dbReference type="ARBA" id="ARBA00023054"/>
    </source>
</evidence>
<dbReference type="InterPro" id="IPR047149">
    <property type="entry name" value="KIF11-like"/>
</dbReference>
<evidence type="ECO:0000256" key="5">
    <source>
        <dbReference type="ARBA" id="ARBA00022840"/>
    </source>
</evidence>
<comment type="subcellular location">
    <subcellularLocation>
        <location evidence="1">Cytoplasm</location>
        <location evidence="1">Cytoskeleton</location>
        <location evidence="1">Spindle</location>
    </subcellularLocation>
</comment>
<dbReference type="InterPro" id="IPR027417">
    <property type="entry name" value="P-loop_NTPase"/>
</dbReference>
<keyword evidence="3" id="KW-0597">Phosphoprotein</keyword>
<sequence>MMKPTRGKTPKKPQKKANNNSAKDPVEVFCRLRPKDHDDGENCVEIQDNNAVLLRPPEGSLAFKGGNLREITFKFKYVFSEETSQKALFDHTAYPLVEDLLNAKNGLLFTYGVTGSGKTHTITGTPQNGGLLPRCLDVLFNSIADLQAKKYVFKADKMNGFDV</sequence>
<keyword evidence="7 9" id="KW-0505">Motor protein</keyword>
<organism evidence="12 13">
    <name type="scientific">Saccoglossus kowalevskii</name>
    <name type="common">Acorn worm</name>
    <dbReference type="NCBI Taxonomy" id="10224"/>
    <lineage>
        <taxon>Eukaryota</taxon>
        <taxon>Metazoa</taxon>
        <taxon>Hemichordata</taxon>
        <taxon>Enteropneusta</taxon>
        <taxon>Harrimaniidae</taxon>
        <taxon>Saccoglossus</taxon>
    </lineage>
</organism>
<evidence type="ECO:0000313" key="12">
    <source>
        <dbReference type="Proteomes" id="UP000694865"/>
    </source>
</evidence>
<evidence type="ECO:0000256" key="9">
    <source>
        <dbReference type="PROSITE-ProRule" id="PRU00283"/>
    </source>
</evidence>
<dbReference type="InterPro" id="IPR036961">
    <property type="entry name" value="Kinesin_motor_dom_sf"/>
</dbReference>
<dbReference type="Pfam" id="PF00225">
    <property type="entry name" value="Kinesin"/>
    <property type="match status" value="1"/>
</dbReference>
<keyword evidence="5 9" id="KW-0067">ATP-binding</keyword>
<comment type="similarity">
    <text evidence="9">Belongs to the TRAFAC class myosin-kinesin ATPase superfamily. Kinesin family.</text>
</comment>
<dbReference type="PROSITE" id="PS50067">
    <property type="entry name" value="KINESIN_MOTOR_2"/>
    <property type="match status" value="1"/>
</dbReference>
<evidence type="ECO:0000256" key="3">
    <source>
        <dbReference type="ARBA" id="ARBA00022553"/>
    </source>
</evidence>
<evidence type="ECO:0000259" key="11">
    <source>
        <dbReference type="PROSITE" id="PS50067"/>
    </source>
</evidence>
<feature type="binding site" evidence="9">
    <location>
        <begin position="112"/>
        <end position="119"/>
    </location>
    <ligand>
        <name>ATP</name>
        <dbReference type="ChEBI" id="CHEBI:30616"/>
    </ligand>
</feature>
<keyword evidence="4 9" id="KW-0547">Nucleotide-binding</keyword>
<dbReference type="PANTHER" id="PTHR47970:SF29">
    <property type="entry name" value="KINESIN FAMILY MEMBER 20B"/>
    <property type="match status" value="1"/>
</dbReference>
<accession>A0ABM0M5L2</accession>
<proteinExistence type="inferred from homology"/>
<name>A0ABM0M5L2_SACKO</name>
<evidence type="ECO:0000256" key="1">
    <source>
        <dbReference type="ARBA" id="ARBA00004186"/>
    </source>
</evidence>
<dbReference type="SMART" id="SM00129">
    <property type="entry name" value="KISc"/>
    <property type="match status" value="1"/>
</dbReference>
<gene>
    <name evidence="13" type="primary">LOC102806741</name>
</gene>
<dbReference type="GeneID" id="102806741"/>
<feature type="compositionally biased region" description="Basic residues" evidence="10">
    <location>
        <begin position="1"/>
        <end position="15"/>
    </location>
</feature>
<evidence type="ECO:0000256" key="8">
    <source>
        <dbReference type="ARBA" id="ARBA00023212"/>
    </source>
</evidence>
<evidence type="ECO:0000313" key="13">
    <source>
        <dbReference type="RefSeq" id="XP_006815303.1"/>
    </source>
</evidence>
<feature type="non-terminal residue" evidence="13">
    <location>
        <position position="163"/>
    </location>
</feature>
<evidence type="ECO:0000256" key="2">
    <source>
        <dbReference type="ARBA" id="ARBA00022490"/>
    </source>
</evidence>
<dbReference type="SUPFAM" id="SSF52540">
    <property type="entry name" value="P-loop containing nucleoside triphosphate hydrolases"/>
    <property type="match status" value="1"/>
</dbReference>
<protein>
    <submittedName>
        <fullName evidence="13">Kinesin-like protein KIF23-like</fullName>
    </submittedName>
</protein>
<dbReference type="InterPro" id="IPR001752">
    <property type="entry name" value="Kinesin_motor_dom"/>
</dbReference>
<evidence type="ECO:0000256" key="4">
    <source>
        <dbReference type="ARBA" id="ARBA00022741"/>
    </source>
</evidence>
<evidence type="ECO:0000256" key="10">
    <source>
        <dbReference type="SAM" id="MobiDB-lite"/>
    </source>
</evidence>
<feature type="domain" description="Kinesin motor" evidence="11">
    <location>
        <begin position="25"/>
        <end position="163"/>
    </location>
</feature>
<keyword evidence="12" id="KW-1185">Reference proteome</keyword>
<keyword evidence="6" id="KW-0175">Coiled coil</keyword>
<dbReference type="Proteomes" id="UP000694865">
    <property type="component" value="Unplaced"/>
</dbReference>
<dbReference type="RefSeq" id="XP_006815303.1">
    <property type="nucleotide sequence ID" value="XM_006815240.1"/>
</dbReference>
<feature type="region of interest" description="Disordered" evidence="10">
    <location>
        <begin position="1"/>
        <end position="26"/>
    </location>
</feature>
<dbReference type="PANTHER" id="PTHR47970">
    <property type="entry name" value="KINESIN-LIKE PROTEIN KIF11"/>
    <property type="match status" value="1"/>
</dbReference>
<evidence type="ECO:0000256" key="7">
    <source>
        <dbReference type="ARBA" id="ARBA00023175"/>
    </source>
</evidence>
<dbReference type="Gene3D" id="3.40.850.10">
    <property type="entry name" value="Kinesin motor domain"/>
    <property type="match status" value="1"/>
</dbReference>
<reference evidence="13" key="1">
    <citation type="submission" date="2025-08" db="UniProtKB">
        <authorList>
            <consortium name="RefSeq"/>
        </authorList>
    </citation>
    <scope>IDENTIFICATION</scope>
    <source>
        <tissue evidence="13">Testes</tissue>
    </source>
</reference>